<organism evidence="14 15">
    <name type="scientific">Macrococcus bovicus</name>
    <dbReference type="NCBI Taxonomy" id="69968"/>
    <lineage>
        <taxon>Bacteria</taxon>
        <taxon>Bacillati</taxon>
        <taxon>Bacillota</taxon>
        <taxon>Bacilli</taxon>
        <taxon>Bacillales</taxon>
        <taxon>Staphylococcaceae</taxon>
        <taxon>Macrococcus</taxon>
    </lineage>
</organism>
<dbReference type="GO" id="GO:0044715">
    <property type="term" value="F:8-oxo-dGDP phosphatase activity"/>
    <property type="evidence" value="ECO:0007669"/>
    <property type="project" value="TreeGrafter"/>
</dbReference>
<evidence type="ECO:0000256" key="7">
    <source>
        <dbReference type="ARBA" id="ARBA00022801"/>
    </source>
</evidence>
<keyword evidence="7 12" id="KW-0378">Hydrolase</keyword>
<comment type="catalytic activity">
    <reaction evidence="10">
        <text>8-oxo-dGTP + H2O = 8-oxo-dGMP + diphosphate + H(+)</text>
        <dbReference type="Rhea" id="RHEA:31575"/>
        <dbReference type="ChEBI" id="CHEBI:15377"/>
        <dbReference type="ChEBI" id="CHEBI:15378"/>
        <dbReference type="ChEBI" id="CHEBI:33019"/>
        <dbReference type="ChEBI" id="CHEBI:63224"/>
        <dbReference type="ChEBI" id="CHEBI:77896"/>
        <dbReference type="EC" id="3.6.1.55"/>
    </reaction>
</comment>
<keyword evidence="4" id="KW-0235">DNA replication</keyword>
<dbReference type="SUPFAM" id="SSF55811">
    <property type="entry name" value="Nudix"/>
    <property type="match status" value="1"/>
</dbReference>
<accession>A0A4R6C076</accession>
<evidence type="ECO:0000256" key="3">
    <source>
        <dbReference type="ARBA" id="ARBA00022457"/>
    </source>
</evidence>
<dbReference type="InterPro" id="IPR047127">
    <property type="entry name" value="MutT-like"/>
</dbReference>
<dbReference type="Pfam" id="PF00293">
    <property type="entry name" value="NUDIX"/>
    <property type="match status" value="1"/>
</dbReference>
<keyword evidence="5" id="KW-0479">Metal-binding</keyword>
<keyword evidence="6" id="KW-0227">DNA damage</keyword>
<evidence type="ECO:0000256" key="8">
    <source>
        <dbReference type="ARBA" id="ARBA00022842"/>
    </source>
</evidence>
<feature type="domain" description="Nudix hydrolase" evidence="13">
    <location>
        <begin position="3"/>
        <end position="127"/>
    </location>
</feature>
<evidence type="ECO:0000313" key="14">
    <source>
        <dbReference type="EMBL" id="TDM14423.1"/>
    </source>
</evidence>
<gene>
    <name evidence="14" type="ORF">ERX55_05690</name>
</gene>
<reference evidence="14 15" key="1">
    <citation type="submission" date="2019-01" db="EMBL/GenBank/DDBJ databases">
        <title>Draft genome sequences of the type strains of six Macrococcus species.</title>
        <authorList>
            <person name="Mazhar S."/>
            <person name="Altermann E."/>
            <person name="Hill C."/>
            <person name="Mcauliffe O."/>
        </authorList>
    </citation>
    <scope>NUCLEOTIDE SEQUENCE [LARGE SCALE GENOMIC DNA]</scope>
    <source>
        <strain evidence="14 15">ATCC 51825</strain>
    </source>
</reference>
<dbReference type="OrthoDB" id="9810648at2"/>
<evidence type="ECO:0000259" key="13">
    <source>
        <dbReference type="PROSITE" id="PS51462"/>
    </source>
</evidence>
<dbReference type="PANTHER" id="PTHR47707:SF1">
    <property type="entry name" value="NUDIX HYDROLASE FAMILY PROTEIN"/>
    <property type="match status" value="1"/>
</dbReference>
<keyword evidence="8" id="KW-0460">Magnesium</keyword>
<evidence type="ECO:0000256" key="6">
    <source>
        <dbReference type="ARBA" id="ARBA00022763"/>
    </source>
</evidence>
<dbReference type="GO" id="GO:0008413">
    <property type="term" value="F:8-oxo-7,8-dihydroguanosine triphosphate pyrophosphatase activity"/>
    <property type="evidence" value="ECO:0007669"/>
    <property type="project" value="TreeGrafter"/>
</dbReference>
<dbReference type="InterPro" id="IPR020084">
    <property type="entry name" value="NUDIX_hydrolase_CS"/>
</dbReference>
<dbReference type="CDD" id="cd03425">
    <property type="entry name" value="NUDIX_MutT_NudA_like"/>
    <property type="match status" value="1"/>
</dbReference>
<dbReference type="Proteomes" id="UP000294843">
    <property type="component" value="Unassembled WGS sequence"/>
</dbReference>
<dbReference type="RefSeq" id="WP_133451610.1">
    <property type="nucleotide sequence ID" value="NZ_SCWF01000004.1"/>
</dbReference>
<dbReference type="PRINTS" id="PR00502">
    <property type="entry name" value="NUDIXFAMILY"/>
</dbReference>
<keyword evidence="9" id="KW-0234">DNA repair</keyword>
<dbReference type="Gene3D" id="3.90.79.10">
    <property type="entry name" value="Nucleoside Triphosphate Pyrophosphohydrolase"/>
    <property type="match status" value="1"/>
</dbReference>
<dbReference type="PROSITE" id="PS00893">
    <property type="entry name" value="NUDIX_BOX"/>
    <property type="match status" value="1"/>
</dbReference>
<dbReference type="AlphaFoldDB" id="A0A4R6C076"/>
<dbReference type="PROSITE" id="PS51462">
    <property type="entry name" value="NUDIX"/>
    <property type="match status" value="1"/>
</dbReference>
<dbReference type="GO" id="GO:0006281">
    <property type="term" value="P:DNA repair"/>
    <property type="evidence" value="ECO:0007669"/>
    <property type="project" value="UniProtKB-KW"/>
</dbReference>
<comment type="cofactor">
    <cofactor evidence="1">
        <name>Mg(2+)</name>
        <dbReference type="ChEBI" id="CHEBI:18420"/>
    </cofactor>
</comment>
<dbReference type="GO" id="GO:0046872">
    <property type="term" value="F:metal ion binding"/>
    <property type="evidence" value="ECO:0007669"/>
    <property type="project" value="UniProtKB-KW"/>
</dbReference>
<evidence type="ECO:0000313" key="15">
    <source>
        <dbReference type="Proteomes" id="UP000294843"/>
    </source>
</evidence>
<dbReference type="PANTHER" id="PTHR47707">
    <property type="entry name" value="8-OXO-DGTP DIPHOSPHATASE"/>
    <property type="match status" value="1"/>
</dbReference>
<comment type="caution">
    <text evidence="14">The sequence shown here is derived from an EMBL/GenBank/DDBJ whole genome shotgun (WGS) entry which is preliminary data.</text>
</comment>
<dbReference type="InterPro" id="IPR015797">
    <property type="entry name" value="NUDIX_hydrolase-like_dom_sf"/>
</dbReference>
<comment type="similarity">
    <text evidence="2 12">Belongs to the Nudix hydrolase family.</text>
</comment>
<dbReference type="InterPro" id="IPR000086">
    <property type="entry name" value="NUDIX_hydrolase_dom"/>
</dbReference>
<dbReference type="InterPro" id="IPR020476">
    <property type="entry name" value="Nudix_hydrolase"/>
</dbReference>
<evidence type="ECO:0000256" key="11">
    <source>
        <dbReference type="ARBA" id="ARBA00038905"/>
    </source>
</evidence>
<sequence>MKKYIKVVGAVILKDDKILCAQRSESMSLPLLWEFPGGKIESDELPEEALKRELKEEMNCEINVLNKVVTTVHEYDFATIELTTFYSRLISDGINLTEHKQIKWLSTHDLNSLEWAPADIPAVKIIMENA</sequence>
<evidence type="ECO:0000256" key="4">
    <source>
        <dbReference type="ARBA" id="ARBA00022705"/>
    </source>
</evidence>
<name>A0A4R6C076_9STAP</name>
<keyword evidence="3" id="KW-0515">Mutator protein</keyword>
<dbReference type="GO" id="GO:0044716">
    <property type="term" value="F:8-oxo-GDP phosphatase activity"/>
    <property type="evidence" value="ECO:0007669"/>
    <property type="project" value="TreeGrafter"/>
</dbReference>
<dbReference type="GO" id="GO:0006260">
    <property type="term" value="P:DNA replication"/>
    <property type="evidence" value="ECO:0007669"/>
    <property type="project" value="UniProtKB-KW"/>
</dbReference>
<evidence type="ECO:0000256" key="1">
    <source>
        <dbReference type="ARBA" id="ARBA00001946"/>
    </source>
</evidence>
<dbReference type="EMBL" id="SCWF01000004">
    <property type="protein sequence ID" value="TDM14423.1"/>
    <property type="molecule type" value="Genomic_DNA"/>
</dbReference>
<dbReference type="EC" id="3.6.1.55" evidence="11"/>
<keyword evidence="15" id="KW-1185">Reference proteome</keyword>
<proteinExistence type="inferred from homology"/>
<dbReference type="GO" id="GO:0035539">
    <property type="term" value="F:8-oxo-7,8-dihydrodeoxyguanosine triphosphate pyrophosphatase activity"/>
    <property type="evidence" value="ECO:0007669"/>
    <property type="project" value="UniProtKB-EC"/>
</dbReference>
<evidence type="ECO:0000256" key="12">
    <source>
        <dbReference type="RuleBase" id="RU003476"/>
    </source>
</evidence>
<protein>
    <recommendedName>
        <fullName evidence="11">8-oxo-dGTP diphosphatase</fullName>
        <ecNumber evidence="11">3.6.1.55</ecNumber>
    </recommendedName>
</protein>
<evidence type="ECO:0000256" key="2">
    <source>
        <dbReference type="ARBA" id="ARBA00005582"/>
    </source>
</evidence>
<evidence type="ECO:0000256" key="5">
    <source>
        <dbReference type="ARBA" id="ARBA00022723"/>
    </source>
</evidence>
<evidence type="ECO:0000256" key="10">
    <source>
        <dbReference type="ARBA" id="ARBA00035861"/>
    </source>
</evidence>
<evidence type="ECO:0000256" key="9">
    <source>
        <dbReference type="ARBA" id="ARBA00023204"/>
    </source>
</evidence>